<dbReference type="Proteomes" id="UP001460888">
    <property type="component" value="Unassembled WGS sequence"/>
</dbReference>
<dbReference type="Pfam" id="PF04361">
    <property type="entry name" value="DUF494"/>
    <property type="match status" value="1"/>
</dbReference>
<comment type="caution">
    <text evidence="2">The sequence shown here is derived from an EMBL/GenBank/DDBJ whole genome shotgun (WGS) entry which is preliminary data.</text>
</comment>
<keyword evidence="3" id="KW-1185">Reference proteome</keyword>
<dbReference type="PANTHER" id="PTHR38692:SF1">
    <property type="entry name" value="PROTEIN SMG"/>
    <property type="match status" value="1"/>
</dbReference>
<dbReference type="InterPro" id="IPR007456">
    <property type="entry name" value="Smg"/>
</dbReference>
<comment type="similarity">
    <text evidence="1">Belongs to the Smg family.</text>
</comment>
<dbReference type="PANTHER" id="PTHR38692">
    <property type="entry name" value="PROTEIN SMG"/>
    <property type="match status" value="1"/>
</dbReference>
<sequence>MNENLLDVLLYLFENFSLADAEHMSSVRDDLGDAGFFPDEIDDAFAWIRATDPDGQAMAVAPSDDAIRVYADREMHVLDAECRGYLAQLEQAGVLSATAREIVIDRMMALAEDAFEGADIEQLKWVVMMVLSSSGQDQAYARMEAMIHAESPGASH</sequence>
<dbReference type="EMBL" id="APND01000003">
    <property type="protein sequence ID" value="MES1929820.1"/>
    <property type="molecule type" value="Genomic_DNA"/>
</dbReference>
<evidence type="ECO:0000313" key="2">
    <source>
        <dbReference type="EMBL" id="MES1929820.1"/>
    </source>
</evidence>
<accession>A0ABV2B2I2</accession>
<reference evidence="2 3" key="1">
    <citation type="submission" date="2013-03" db="EMBL/GenBank/DDBJ databases">
        <title>Salinisphaera dokdonensis CL-ES53 Genome Sequencing.</title>
        <authorList>
            <person name="Li C."/>
            <person name="Lai Q."/>
            <person name="Shao Z."/>
        </authorList>
    </citation>
    <scope>NUCLEOTIDE SEQUENCE [LARGE SCALE GENOMIC DNA]</scope>
    <source>
        <strain evidence="2 3">CL-ES53</strain>
    </source>
</reference>
<dbReference type="RefSeq" id="WP_353111414.1">
    <property type="nucleotide sequence ID" value="NZ_APND01000003.1"/>
</dbReference>
<proteinExistence type="inferred from homology"/>
<protein>
    <recommendedName>
        <fullName evidence="1">Protein Smg homolog</fullName>
    </recommendedName>
</protein>
<evidence type="ECO:0000313" key="3">
    <source>
        <dbReference type="Proteomes" id="UP001460888"/>
    </source>
</evidence>
<organism evidence="2 3">
    <name type="scientific">Salinisphaera dokdonensis CL-ES53</name>
    <dbReference type="NCBI Taxonomy" id="1304272"/>
    <lineage>
        <taxon>Bacteria</taxon>
        <taxon>Pseudomonadati</taxon>
        <taxon>Pseudomonadota</taxon>
        <taxon>Gammaproteobacteria</taxon>
        <taxon>Salinisphaerales</taxon>
        <taxon>Salinisphaeraceae</taxon>
        <taxon>Salinisphaera</taxon>
    </lineage>
</organism>
<evidence type="ECO:0000256" key="1">
    <source>
        <dbReference type="HAMAP-Rule" id="MF_00598"/>
    </source>
</evidence>
<dbReference type="HAMAP" id="MF_00598">
    <property type="entry name" value="Smg"/>
    <property type="match status" value="1"/>
</dbReference>
<gene>
    <name evidence="1" type="primary">smg</name>
    <name evidence="2" type="ORF">SADO_11199</name>
</gene>
<name>A0ABV2B2I2_9GAMM</name>